<dbReference type="Gene3D" id="3.30.70.100">
    <property type="match status" value="1"/>
</dbReference>
<dbReference type="Pfam" id="PF03992">
    <property type="entry name" value="ABM"/>
    <property type="match status" value="1"/>
</dbReference>
<keyword evidence="3" id="KW-1185">Reference proteome</keyword>
<dbReference type="InterPro" id="IPR050744">
    <property type="entry name" value="AI-2_Isomerase_LsrG"/>
</dbReference>
<dbReference type="SUPFAM" id="SSF54909">
    <property type="entry name" value="Dimeric alpha+beta barrel"/>
    <property type="match status" value="1"/>
</dbReference>
<dbReference type="Proteomes" id="UP000620104">
    <property type="component" value="Unassembled WGS sequence"/>
</dbReference>
<accession>A0A8H3TRQ8</accession>
<dbReference type="InterPro" id="IPR007138">
    <property type="entry name" value="ABM_dom"/>
</dbReference>
<evidence type="ECO:0000313" key="2">
    <source>
        <dbReference type="EMBL" id="GHJ85746.1"/>
    </source>
</evidence>
<evidence type="ECO:0000259" key="1">
    <source>
        <dbReference type="PROSITE" id="PS51725"/>
    </source>
</evidence>
<reference evidence="2" key="1">
    <citation type="submission" date="2020-07" db="EMBL/GenBank/DDBJ databases">
        <title>Draft Genome Sequence of a Deep-Sea Yeast, Naganishia (Cryptococcus) liquefaciens strain N6.</title>
        <authorList>
            <person name="Han Y.W."/>
            <person name="Kajitani R."/>
            <person name="Morimoto H."/>
            <person name="Parhat M."/>
            <person name="Tsubouchi H."/>
            <person name="Bakenova O."/>
            <person name="Ogata M."/>
            <person name="Argunhan B."/>
            <person name="Aoki R."/>
            <person name="Kajiwara S."/>
            <person name="Itoh T."/>
            <person name="Iwasaki H."/>
        </authorList>
    </citation>
    <scope>NUCLEOTIDE SEQUENCE</scope>
    <source>
        <strain evidence="2">N6</strain>
    </source>
</reference>
<gene>
    <name evidence="2" type="ORF">NliqN6_2148</name>
</gene>
<dbReference type="PANTHER" id="PTHR33336:SF3">
    <property type="entry name" value="ABM DOMAIN-CONTAINING PROTEIN"/>
    <property type="match status" value="1"/>
</dbReference>
<dbReference type="PANTHER" id="PTHR33336">
    <property type="entry name" value="QUINOL MONOOXYGENASE YGIN-RELATED"/>
    <property type="match status" value="1"/>
</dbReference>
<dbReference type="InterPro" id="IPR011008">
    <property type="entry name" value="Dimeric_a/b-barrel"/>
</dbReference>
<organism evidence="2 3">
    <name type="scientific">Naganishia liquefaciens</name>
    <dbReference type="NCBI Taxonomy" id="104408"/>
    <lineage>
        <taxon>Eukaryota</taxon>
        <taxon>Fungi</taxon>
        <taxon>Dikarya</taxon>
        <taxon>Basidiomycota</taxon>
        <taxon>Agaricomycotina</taxon>
        <taxon>Tremellomycetes</taxon>
        <taxon>Filobasidiales</taxon>
        <taxon>Filobasidiaceae</taxon>
        <taxon>Naganishia</taxon>
    </lineage>
</organism>
<dbReference type="AlphaFoldDB" id="A0A8H3TRQ8"/>
<protein>
    <recommendedName>
        <fullName evidence="1">ABM domain-containing protein</fullName>
    </recommendedName>
</protein>
<evidence type="ECO:0000313" key="3">
    <source>
        <dbReference type="Proteomes" id="UP000620104"/>
    </source>
</evidence>
<dbReference type="OrthoDB" id="10011777at2759"/>
<proteinExistence type="predicted"/>
<dbReference type="PROSITE" id="PS51725">
    <property type="entry name" value="ABM"/>
    <property type="match status" value="1"/>
</dbReference>
<comment type="caution">
    <text evidence="2">The sequence shown here is derived from an EMBL/GenBank/DDBJ whole genome shotgun (WGS) entry which is preliminary data.</text>
</comment>
<dbReference type="EMBL" id="BLZA01000013">
    <property type="protein sequence ID" value="GHJ85746.1"/>
    <property type="molecule type" value="Genomic_DNA"/>
</dbReference>
<dbReference type="GO" id="GO:0003824">
    <property type="term" value="F:catalytic activity"/>
    <property type="evidence" value="ECO:0007669"/>
    <property type="project" value="TreeGrafter"/>
</dbReference>
<name>A0A8H3TRQ8_9TREE</name>
<feature type="domain" description="ABM" evidence="1">
    <location>
        <begin position="3"/>
        <end position="92"/>
    </location>
</feature>
<sequence length="98" mass="10948">MTITLHAKVVAKPEHAEAVKKQLLTVKDAADNKEEGTLLYRVNQKKSDKNTFILFEEYKDLAALDAHKAGPEFQALAAKATEWFAEPLVLDLLEPSKL</sequence>